<feature type="chain" id="PRO_5045266176" evidence="2">
    <location>
        <begin position="29"/>
        <end position="105"/>
    </location>
</feature>
<keyword evidence="4" id="KW-1185">Reference proteome</keyword>
<dbReference type="EMBL" id="CP059572">
    <property type="protein sequence ID" value="QXJ22880.1"/>
    <property type="molecule type" value="Genomic_DNA"/>
</dbReference>
<evidence type="ECO:0000313" key="3">
    <source>
        <dbReference type="EMBL" id="QXJ22880.1"/>
    </source>
</evidence>
<evidence type="ECO:0000313" key="4">
    <source>
        <dbReference type="Proteomes" id="UP001049518"/>
    </source>
</evidence>
<evidence type="ECO:0000256" key="1">
    <source>
        <dbReference type="SAM" id="MobiDB-lite"/>
    </source>
</evidence>
<proteinExistence type="predicted"/>
<reference evidence="3" key="1">
    <citation type="submission" date="2020-07" db="EMBL/GenBank/DDBJ databases">
        <authorList>
            <person name="Tarantini F.S."/>
            <person name="Hong K.W."/>
            <person name="Chan K.G."/>
        </authorList>
    </citation>
    <scope>NUCLEOTIDE SEQUENCE</scope>
    <source>
        <strain evidence="3">32-07</strain>
    </source>
</reference>
<organism evidence="3 4">
    <name type="scientific">Actinomadura graeca</name>
    <dbReference type="NCBI Taxonomy" id="2750812"/>
    <lineage>
        <taxon>Bacteria</taxon>
        <taxon>Bacillati</taxon>
        <taxon>Actinomycetota</taxon>
        <taxon>Actinomycetes</taxon>
        <taxon>Streptosporangiales</taxon>
        <taxon>Thermomonosporaceae</taxon>
        <taxon>Actinomadura</taxon>
    </lineage>
</organism>
<keyword evidence="2" id="KW-0732">Signal</keyword>
<feature type="region of interest" description="Disordered" evidence="1">
    <location>
        <begin position="85"/>
        <end position="105"/>
    </location>
</feature>
<dbReference type="Proteomes" id="UP001049518">
    <property type="component" value="Chromosome"/>
</dbReference>
<evidence type="ECO:0000256" key="2">
    <source>
        <dbReference type="SAM" id="SignalP"/>
    </source>
</evidence>
<accession>A0ABX8QVS9</accession>
<gene>
    <name evidence="3" type="ORF">AGRA3207_003953</name>
</gene>
<feature type="signal peptide" evidence="2">
    <location>
        <begin position="1"/>
        <end position="28"/>
    </location>
</feature>
<protein>
    <submittedName>
        <fullName evidence="3">Uncharacterized protein</fullName>
    </submittedName>
</protein>
<dbReference type="RefSeq" id="WP_231328547.1">
    <property type="nucleotide sequence ID" value="NZ_CP059572.1"/>
</dbReference>
<name>A0ABX8QVS9_9ACTN</name>
<sequence length="105" mass="11028">MRHRAPLLLGSLTAMAALTLTSPAPAQAATGVFTYRTQPGNIPHALRNPVDSTCYVAPGGSNASNDTNRDATLYASNTCTGAPIKTLQPGQHDDSTRFGSVKFVR</sequence>